<dbReference type="Gene3D" id="3.40.50.2000">
    <property type="entry name" value="Glycogen Phosphorylase B"/>
    <property type="match status" value="1"/>
</dbReference>
<evidence type="ECO:0000313" key="2">
    <source>
        <dbReference type="EMBL" id="GLI35882.1"/>
    </source>
</evidence>
<dbReference type="AlphaFoldDB" id="A0A9W6FW27"/>
<protein>
    <recommendedName>
        <fullName evidence="4">Glycosyltransferase</fullName>
    </recommendedName>
</protein>
<dbReference type="PANTHER" id="PTHR46401:SF2">
    <property type="entry name" value="GLYCOSYLTRANSFERASE WBBK-RELATED"/>
    <property type="match status" value="1"/>
</dbReference>
<dbReference type="PANTHER" id="PTHR46401">
    <property type="entry name" value="GLYCOSYLTRANSFERASE WBBK-RELATED"/>
    <property type="match status" value="1"/>
</dbReference>
<dbReference type="Pfam" id="PF13692">
    <property type="entry name" value="Glyco_trans_1_4"/>
    <property type="match status" value="1"/>
</dbReference>
<dbReference type="Proteomes" id="UP001144372">
    <property type="component" value="Unassembled WGS sequence"/>
</dbReference>
<dbReference type="EMBL" id="BSDR01000001">
    <property type="protein sequence ID" value="GLI35882.1"/>
    <property type="molecule type" value="Genomic_DNA"/>
</dbReference>
<evidence type="ECO:0008006" key="4">
    <source>
        <dbReference type="Google" id="ProtNLM"/>
    </source>
</evidence>
<keyword evidence="3" id="KW-1185">Reference proteome</keyword>
<comment type="caution">
    <text evidence="2">The sequence shown here is derived from an EMBL/GenBank/DDBJ whole genome shotgun (WGS) entry which is preliminary data.</text>
</comment>
<gene>
    <name evidence="2" type="ORF">DAMNIGENAA_33150</name>
</gene>
<evidence type="ECO:0000256" key="1">
    <source>
        <dbReference type="ARBA" id="ARBA00022679"/>
    </source>
</evidence>
<reference evidence="2" key="1">
    <citation type="submission" date="2022-12" db="EMBL/GenBank/DDBJ databases">
        <title>Reference genome sequencing for broad-spectrum identification of bacterial and archaeal isolates by mass spectrometry.</title>
        <authorList>
            <person name="Sekiguchi Y."/>
            <person name="Tourlousse D.M."/>
        </authorList>
    </citation>
    <scope>NUCLEOTIDE SEQUENCE</scope>
    <source>
        <strain evidence="2">ASRB1</strain>
    </source>
</reference>
<organism evidence="2 3">
    <name type="scientific">Desulforhabdus amnigena</name>
    <dbReference type="NCBI Taxonomy" id="40218"/>
    <lineage>
        <taxon>Bacteria</taxon>
        <taxon>Pseudomonadati</taxon>
        <taxon>Thermodesulfobacteriota</taxon>
        <taxon>Syntrophobacteria</taxon>
        <taxon>Syntrophobacterales</taxon>
        <taxon>Syntrophobacteraceae</taxon>
        <taxon>Desulforhabdus</taxon>
    </lineage>
</organism>
<evidence type="ECO:0000313" key="3">
    <source>
        <dbReference type="Proteomes" id="UP001144372"/>
    </source>
</evidence>
<dbReference type="SUPFAM" id="SSF53756">
    <property type="entry name" value="UDP-Glycosyltransferase/glycogen phosphorylase"/>
    <property type="match status" value="1"/>
</dbReference>
<proteinExistence type="predicted"/>
<accession>A0A9W6FW27</accession>
<sequence>MSRRVLRGDETFSDLARYRLEKQLLQYCDELILVTEETRQRYLTAYPFLKGRVTVLRNGYHDFFKFRGSAHEGSRKQFRMIYSGNFYHGMVPSEPFFDALKHIVKEQLLPGDRIFFHYVGASSHWIKKLVQERDLTDYVRIDDPVPREQLRHYLKASNAVLLRNYTPCISTKLYEGIAMGKPLLATVESREVETIIKSYSPQSIVVSPTDIEGIVQAICALYRKWEDGILIDTISTEFLEEYSWKTRTKRLAEVLDTVTCSNGRGRYV</sequence>
<dbReference type="GO" id="GO:0016757">
    <property type="term" value="F:glycosyltransferase activity"/>
    <property type="evidence" value="ECO:0007669"/>
    <property type="project" value="TreeGrafter"/>
</dbReference>
<keyword evidence="1" id="KW-0808">Transferase</keyword>
<name>A0A9W6FW27_9BACT</name>
<dbReference type="GO" id="GO:0009103">
    <property type="term" value="P:lipopolysaccharide biosynthetic process"/>
    <property type="evidence" value="ECO:0007669"/>
    <property type="project" value="TreeGrafter"/>
</dbReference>